<dbReference type="EMBL" id="AP027731">
    <property type="protein sequence ID" value="BDZ44518.1"/>
    <property type="molecule type" value="Genomic_DNA"/>
</dbReference>
<evidence type="ECO:0000256" key="14">
    <source>
        <dbReference type="HAMAP-Rule" id="MF_01458"/>
    </source>
</evidence>
<evidence type="ECO:0000256" key="12">
    <source>
        <dbReference type="ARBA" id="ARBA00023049"/>
    </source>
</evidence>
<dbReference type="Gene3D" id="3.30.720.210">
    <property type="match status" value="1"/>
</dbReference>
<keyword evidence="12 14" id="KW-0482">Metalloprotease</keyword>
<dbReference type="PROSITE" id="PS00674">
    <property type="entry name" value="AAA"/>
    <property type="match status" value="1"/>
</dbReference>
<evidence type="ECO:0000256" key="2">
    <source>
        <dbReference type="ARBA" id="ARBA00010044"/>
    </source>
</evidence>
<evidence type="ECO:0000256" key="8">
    <source>
        <dbReference type="ARBA" id="ARBA00022801"/>
    </source>
</evidence>
<dbReference type="PANTHER" id="PTHR23076:SF97">
    <property type="entry name" value="ATP-DEPENDENT ZINC METALLOPROTEASE YME1L1"/>
    <property type="match status" value="1"/>
</dbReference>
<dbReference type="SMART" id="SM00382">
    <property type="entry name" value="AAA"/>
    <property type="match status" value="1"/>
</dbReference>
<feature type="binding site" evidence="14">
    <location>
        <position position="425"/>
    </location>
    <ligand>
        <name>Zn(2+)</name>
        <dbReference type="ChEBI" id="CHEBI:29105"/>
        <note>catalytic</note>
    </ligand>
</feature>
<dbReference type="InterPro" id="IPR041569">
    <property type="entry name" value="AAA_lid_3"/>
</dbReference>
<feature type="binding site" evidence="14">
    <location>
        <position position="497"/>
    </location>
    <ligand>
        <name>Zn(2+)</name>
        <dbReference type="ChEBI" id="CHEBI:29105"/>
        <note>catalytic</note>
    </ligand>
</feature>
<protein>
    <recommendedName>
        <fullName evidence="14">ATP-dependent zinc metalloprotease FtsH</fullName>
        <ecNumber evidence="14">3.4.24.-</ecNumber>
    </recommendedName>
</protein>
<dbReference type="Gene3D" id="3.40.50.300">
    <property type="entry name" value="P-loop containing nucleotide triphosphate hydrolases"/>
    <property type="match status" value="1"/>
</dbReference>
<dbReference type="InterPro" id="IPR003593">
    <property type="entry name" value="AAA+_ATPase"/>
</dbReference>
<feature type="compositionally biased region" description="Polar residues" evidence="16">
    <location>
        <begin position="683"/>
        <end position="694"/>
    </location>
</feature>
<keyword evidence="5 14" id="KW-0812">Transmembrane</keyword>
<keyword evidence="4 14" id="KW-0645">Protease</keyword>
<evidence type="ECO:0000256" key="7">
    <source>
        <dbReference type="ARBA" id="ARBA00022741"/>
    </source>
</evidence>
<dbReference type="EC" id="3.4.24.-" evidence="14"/>
<comment type="subcellular location">
    <subcellularLocation>
        <location evidence="14">Cell membrane</location>
        <topology evidence="14">Multi-pass membrane protein</topology>
        <orientation evidence="14">Cytoplasmic side</orientation>
    </subcellularLocation>
    <subcellularLocation>
        <location evidence="1">Membrane</location>
    </subcellularLocation>
</comment>
<feature type="binding site" evidence="14">
    <location>
        <position position="421"/>
    </location>
    <ligand>
        <name>Zn(2+)</name>
        <dbReference type="ChEBI" id="CHEBI:29105"/>
        <note>catalytic</note>
    </ligand>
</feature>
<dbReference type="SUPFAM" id="SSF140990">
    <property type="entry name" value="FtsH protease domain-like"/>
    <property type="match status" value="1"/>
</dbReference>
<name>A0ABM8G8J5_9MICO</name>
<evidence type="ECO:0000256" key="5">
    <source>
        <dbReference type="ARBA" id="ARBA00022692"/>
    </source>
</evidence>
<dbReference type="GO" id="GO:0008237">
    <property type="term" value="F:metallopeptidase activity"/>
    <property type="evidence" value="ECO:0007669"/>
    <property type="project" value="UniProtKB-KW"/>
</dbReference>
<dbReference type="PANTHER" id="PTHR23076">
    <property type="entry name" value="METALLOPROTEASE M41 FTSH"/>
    <property type="match status" value="1"/>
</dbReference>
<reference evidence="20" key="1">
    <citation type="journal article" date="2019" name="Int. J. Syst. Evol. Microbiol.">
        <title>The Global Catalogue of Microorganisms (GCM) 10K type strain sequencing project: providing services to taxonomists for standard genome sequencing and annotation.</title>
        <authorList>
            <consortium name="The Broad Institute Genomics Platform"/>
            <consortium name="The Broad Institute Genome Sequencing Center for Infectious Disease"/>
            <person name="Wu L."/>
            <person name="Ma J."/>
        </authorList>
    </citation>
    <scope>NUCLEOTIDE SEQUENCE [LARGE SCALE GENOMIC DNA]</scope>
    <source>
        <strain evidence="20">NBRC 108725</strain>
    </source>
</reference>
<evidence type="ECO:0000256" key="11">
    <source>
        <dbReference type="ARBA" id="ARBA00022989"/>
    </source>
</evidence>
<feature type="signal peptide" evidence="17">
    <location>
        <begin position="1"/>
        <end position="19"/>
    </location>
</feature>
<evidence type="ECO:0000256" key="16">
    <source>
        <dbReference type="SAM" id="MobiDB-lite"/>
    </source>
</evidence>
<dbReference type="Pfam" id="PF06480">
    <property type="entry name" value="FtsH_ext"/>
    <property type="match status" value="1"/>
</dbReference>
<comment type="subunit">
    <text evidence="14">Homohexamer.</text>
</comment>
<evidence type="ECO:0000256" key="10">
    <source>
        <dbReference type="ARBA" id="ARBA00022840"/>
    </source>
</evidence>
<dbReference type="Pfam" id="PF01434">
    <property type="entry name" value="Peptidase_M41"/>
    <property type="match status" value="1"/>
</dbReference>
<comment type="similarity">
    <text evidence="2 14">In the C-terminal section; belongs to the peptidase M41 family.</text>
</comment>
<feature type="chain" id="PRO_5045908139" description="ATP-dependent zinc metalloprotease FtsH" evidence="17">
    <location>
        <begin position="20"/>
        <end position="704"/>
    </location>
</feature>
<evidence type="ECO:0000313" key="20">
    <source>
        <dbReference type="Proteomes" id="UP001321498"/>
    </source>
</evidence>
<evidence type="ECO:0000256" key="6">
    <source>
        <dbReference type="ARBA" id="ARBA00022723"/>
    </source>
</evidence>
<keyword evidence="7 14" id="KW-0547">Nucleotide-binding</keyword>
<keyword evidence="3 14" id="KW-1003">Cell membrane</keyword>
<dbReference type="Pfam" id="PF17862">
    <property type="entry name" value="AAA_lid_3"/>
    <property type="match status" value="1"/>
</dbReference>
<gene>
    <name evidence="19" type="primary">ftsH_1</name>
    <name evidence="14" type="synonym">ftsH</name>
    <name evidence="19" type="ORF">GCM10025866_04270</name>
</gene>
<evidence type="ECO:0000256" key="3">
    <source>
        <dbReference type="ARBA" id="ARBA00022475"/>
    </source>
</evidence>
<feature type="active site" evidence="14">
    <location>
        <position position="422"/>
    </location>
</feature>
<feature type="binding site" evidence="14">
    <location>
        <begin position="199"/>
        <end position="206"/>
    </location>
    <ligand>
        <name>ATP</name>
        <dbReference type="ChEBI" id="CHEBI:30616"/>
    </ligand>
</feature>
<comment type="cofactor">
    <cofactor evidence="14">
        <name>Zn(2+)</name>
        <dbReference type="ChEBI" id="CHEBI:29105"/>
    </cofactor>
    <text evidence="14">Binds 1 zinc ion per subunit.</text>
</comment>
<evidence type="ECO:0000259" key="18">
    <source>
        <dbReference type="SMART" id="SM00382"/>
    </source>
</evidence>
<evidence type="ECO:0000313" key="19">
    <source>
        <dbReference type="EMBL" id="BDZ44518.1"/>
    </source>
</evidence>
<feature type="region of interest" description="Disordered" evidence="16">
    <location>
        <begin position="596"/>
        <end position="704"/>
    </location>
</feature>
<dbReference type="InterPro" id="IPR037219">
    <property type="entry name" value="Peptidase_M41-like"/>
</dbReference>
<dbReference type="InterPro" id="IPR005936">
    <property type="entry name" value="FtsH"/>
</dbReference>
<evidence type="ECO:0000256" key="17">
    <source>
        <dbReference type="SAM" id="SignalP"/>
    </source>
</evidence>
<comment type="similarity">
    <text evidence="14">In the central section; belongs to the AAA ATPase family.</text>
</comment>
<dbReference type="Pfam" id="PF00004">
    <property type="entry name" value="AAA"/>
    <property type="match status" value="1"/>
</dbReference>
<organism evidence="19 20">
    <name type="scientific">Naasia aerilata</name>
    <dbReference type="NCBI Taxonomy" id="1162966"/>
    <lineage>
        <taxon>Bacteria</taxon>
        <taxon>Bacillati</taxon>
        <taxon>Actinomycetota</taxon>
        <taxon>Actinomycetes</taxon>
        <taxon>Micrococcales</taxon>
        <taxon>Microbacteriaceae</taxon>
        <taxon>Naasia</taxon>
    </lineage>
</organism>
<comment type="similarity">
    <text evidence="15">Belongs to the AAA ATPase family.</text>
</comment>
<dbReference type="InterPro" id="IPR011546">
    <property type="entry name" value="Pept_M41_FtsH_extracell"/>
</dbReference>
<dbReference type="NCBIfam" id="TIGR01241">
    <property type="entry name" value="FtsH_fam"/>
    <property type="match status" value="1"/>
</dbReference>
<dbReference type="HAMAP" id="MF_01458">
    <property type="entry name" value="FtsH"/>
    <property type="match status" value="1"/>
</dbReference>
<feature type="domain" description="AAA+ ATPase" evidence="18">
    <location>
        <begin position="191"/>
        <end position="331"/>
    </location>
</feature>
<keyword evidence="8 14" id="KW-0378">Hydrolase</keyword>
<keyword evidence="11 14" id="KW-1133">Transmembrane helix</keyword>
<dbReference type="InterPro" id="IPR003960">
    <property type="entry name" value="ATPase_AAA_CS"/>
</dbReference>
<accession>A0ABM8G8J5</accession>
<keyword evidence="17" id="KW-0732">Signal</keyword>
<keyword evidence="13 14" id="KW-0472">Membrane</keyword>
<keyword evidence="6 14" id="KW-0479">Metal-binding</keyword>
<dbReference type="Gene3D" id="1.10.8.60">
    <property type="match status" value="1"/>
</dbReference>
<evidence type="ECO:0000256" key="4">
    <source>
        <dbReference type="ARBA" id="ARBA00022670"/>
    </source>
</evidence>
<keyword evidence="10 14" id="KW-0067">ATP-binding</keyword>
<proteinExistence type="inferred from homology"/>
<dbReference type="Proteomes" id="UP001321498">
    <property type="component" value="Chromosome"/>
</dbReference>
<evidence type="ECO:0000256" key="13">
    <source>
        <dbReference type="ARBA" id="ARBA00023136"/>
    </source>
</evidence>
<dbReference type="InterPro" id="IPR027417">
    <property type="entry name" value="P-loop_NTPase"/>
</dbReference>
<evidence type="ECO:0000256" key="15">
    <source>
        <dbReference type="RuleBase" id="RU003651"/>
    </source>
</evidence>
<evidence type="ECO:0000256" key="1">
    <source>
        <dbReference type="ARBA" id="ARBA00004370"/>
    </source>
</evidence>
<sequence>MFLVINWLLMLALTGPAPRTSVSYTFFTAQLDAGNVETVTSSEDALMGEFTKPVDYPPGAEDAAPVERFSTQRPAFAQDDLLAALEAKDVPVNAEPPDAGAPLWAQLLLGFGPTLLLLGLGFWFVRRSASAAAGGALGGFGKSKATRYSPESGRRVTFADVAGVDEVEHEVREIVDFLRDPKRYTRLGARIPRGVLLSGQPGTGKTLLARAVAGEAQVPFFSIAASEFIEAIVGVGASRVRDLFDQAKKVAPAIIFIDELDAIGRARGGSFSTGGVDEREQTLNQILSEMDGFAGDEGVVVLAATNRPEILDPALLRPGRFDRRVSVDPPDLDGRLQILRVHTRSVPLAPDVDLAALAAATPGMVGADLANLVNEAALTAAQRSSETVSSADFGSALEKILLGTVRGIVLSPEEKLRTAYHESGHALLGMLTPGSDPVRRVTIIPRGQALGVTLQTPQADRYGYSERYLRDRITGALGGRAAEELVYVDVTTGAESDLEQATQLARRMVGRWGMSPAVGPVSVLPASGQEQPFAVDGVSPATRQLVDDEVRRILDDCYRDALRTLSENRERLDRLARALLERETLGEDEAYAAAGVTRETAPAAIARGEAPGGERAPGSRPRMRRSRPPCGEETAPGGLALVPPGRPAQSATARATAERRSWTNSSGRSQAAKWPPEVWPSLKTRTSNTRSANSLGAGRRSRGN</sequence>
<evidence type="ECO:0000256" key="9">
    <source>
        <dbReference type="ARBA" id="ARBA00022833"/>
    </source>
</evidence>
<keyword evidence="20" id="KW-1185">Reference proteome</keyword>
<dbReference type="Gene3D" id="1.20.58.760">
    <property type="entry name" value="Peptidase M41"/>
    <property type="match status" value="1"/>
</dbReference>
<dbReference type="InterPro" id="IPR003959">
    <property type="entry name" value="ATPase_AAA_core"/>
</dbReference>
<keyword evidence="9 14" id="KW-0862">Zinc</keyword>
<comment type="function">
    <text evidence="14">Acts as a processive, ATP-dependent zinc metallopeptidase for both cytoplasmic and membrane proteins. Plays a role in the quality control of integral membrane proteins.</text>
</comment>
<dbReference type="CDD" id="cd19501">
    <property type="entry name" value="RecA-like_FtsH"/>
    <property type="match status" value="1"/>
</dbReference>
<dbReference type="InterPro" id="IPR000642">
    <property type="entry name" value="Peptidase_M41"/>
</dbReference>
<dbReference type="SUPFAM" id="SSF52540">
    <property type="entry name" value="P-loop containing nucleoside triphosphate hydrolases"/>
    <property type="match status" value="1"/>
</dbReference>